<accession>A0A6J4UYQ8</accession>
<sequence>MFFARRYPLVGLLILLGLVWWAWAWTNDYVRPTTAAERADLIGKVAQITGGAILAYGAYWTARNVLVNREGQITERFTRAIDQLGATDDAGNPRLEIRLGAIYALERIAGDSPARVNAAGEYDGAPLQTSEIRTARLPSVRRCEAGMPRNAALSMRR</sequence>
<proteinExistence type="predicted"/>
<dbReference type="AlphaFoldDB" id="A0A6J4UYQ8"/>
<evidence type="ECO:0000313" key="1">
    <source>
        <dbReference type="EMBL" id="CAA9563601.1"/>
    </source>
</evidence>
<protein>
    <submittedName>
        <fullName evidence="1">Pentapeptide repeat family protein</fullName>
    </submittedName>
</protein>
<gene>
    <name evidence="1" type="ORF">AVDCRST_MAG70-1863</name>
</gene>
<reference evidence="1" key="1">
    <citation type="submission" date="2020-02" db="EMBL/GenBank/DDBJ databases">
        <authorList>
            <person name="Meier V. D."/>
        </authorList>
    </citation>
    <scope>NUCLEOTIDE SEQUENCE</scope>
    <source>
        <strain evidence="1">AVDCRST_MAG70</strain>
    </source>
</reference>
<organism evidence="1">
    <name type="scientific">uncultured Thermomicrobiales bacterium</name>
    <dbReference type="NCBI Taxonomy" id="1645740"/>
    <lineage>
        <taxon>Bacteria</taxon>
        <taxon>Pseudomonadati</taxon>
        <taxon>Thermomicrobiota</taxon>
        <taxon>Thermomicrobia</taxon>
        <taxon>Thermomicrobiales</taxon>
        <taxon>environmental samples</taxon>
    </lineage>
</organism>
<name>A0A6J4UYQ8_9BACT</name>
<dbReference type="EMBL" id="CADCWH010000297">
    <property type="protein sequence ID" value="CAA9563601.1"/>
    <property type="molecule type" value="Genomic_DNA"/>
</dbReference>